<dbReference type="SUPFAM" id="SSF141523">
    <property type="entry name" value="L,D-transpeptidase catalytic domain-like"/>
    <property type="match status" value="1"/>
</dbReference>
<evidence type="ECO:0000256" key="3">
    <source>
        <dbReference type="ARBA" id="ARBA00022679"/>
    </source>
</evidence>
<dbReference type="PANTHER" id="PTHR36699:SF1">
    <property type="entry name" value="L,D-TRANSPEPTIDASE YAFK-RELATED"/>
    <property type="match status" value="1"/>
</dbReference>
<comment type="similarity">
    <text evidence="2">Belongs to the YkuD family.</text>
</comment>
<protein>
    <submittedName>
        <fullName evidence="10">L,D-transpeptidase family protein</fullName>
    </submittedName>
</protein>
<feature type="signal peptide" evidence="8">
    <location>
        <begin position="1"/>
        <end position="24"/>
    </location>
</feature>
<evidence type="ECO:0000256" key="8">
    <source>
        <dbReference type="SAM" id="SignalP"/>
    </source>
</evidence>
<comment type="pathway">
    <text evidence="1 7">Cell wall biogenesis; peptidoglycan biosynthesis.</text>
</comment>
<evidence type="ECO:0000256" key="5">
    <source>
        <dbReference type="ARBA" id="ARBA00022984"/>
    </source>
</evidence>
<dbReference type="EMBL" id="JBDIVE010000006">
    <property type="protein sequence ID" value="MEN3069283.1"/>
    <property type="molecule type" value="Genomic_DNA"/>
</dbReference>
<dbReference type="PROSITE" id="PS52029">
    <property type="entry name" value="LD_TPASE"/>
    <property type="match status" value="1"/>
</dbReference>
<gene>
    <name evidence="10" type="ORF">ABDB84_12400</name>
</gene>
<dbReference type="CDD" id="cd16913">
    <property type="entry name" value="YkuD_like"/>
    <property type="match status" value="1"/>
</dbReference>
<accession>A0ABU9Z042</accession>
<dbReference type="Gene3D" id="2.40.440.10">
    <property type="entry name" value="L,D-transpeptidase catalytic domain-like"/>
    <property type="match status" value="1"/>
</dbReference>
<sequence length="399" mass="44884">MQLSSSRFLRIALLVCVFASSSAAGPGTIMAGVSDAGADATIALILRDINNNKLDAALMRTENLIKLYPNFRLAHLIRGDLLVARFAPLQGFGNNAQINGGKLGDLREEVIARIQGYAKRPQKEVPRYLLQMPESQKYALVVDTQRSRLYVYRNDKGQPSFVSDYYISQGKAGANKTREGDNRTPIGVYHVTSHLPRAKLGDFYGVGAFPINYPNEWDRMNGRDGHGIWLHGVPSDTYSRPPKASEGCVVLTNEDLTSISPLLQIGVTPVIISQEVEWQSFEAVQNDRQALQAQIEAWRRDWESRDVEKYLSHYSPKFSSGDANFKTWAEQKRRVADAKTWIKVAVQNVSMLRNPGQQEIVVVEFDQDYRSNNLSGTTHKRQYWIKEAGDWKIIYEGSA</sequence>
<dbReference type="InterPro" id="IPR056203">
    <property type="entry name" value="Cds6_C"/>
</dbReference>
<evidence type="ECO:0000259" key="9">
    <source>
        <dbReference type="PROSITE" id="PS52029"/>
    </source>
</evidence>
<evidence type="ECO:0000256" key="6">
    <source>
        <dbReference type="ARBA" id="ARBA00023316"/>
    </source>
</evidence>
<keyword evidence="4 7" id="KW-0133">Cell shape</keyword>
<keyword evidence="3" id="KW-0808">Transferase</keyword>
<evidence type="ECO:0000256" key="7">
    <source>
        <dbReference type="PROSITE-ProRule" id="PRU01373"/>
    </source>
</evidence>
<evidence type="ECO:0000313" key="11">
    <source>
        <dbReference type="Proteomes" id="UP001410394"/>
    </source>
</evidence>
<feature type="active site" description="Proton donor/acceptor" evidence="7">
    <location>
        <position position="231"/>
    </location>
</feature>
<proteinExistence type="inferred from homology"/>
<comment type="caution">
    <text evidence="10">The sequence shown here is derived from an EMBL/GenBank/DDBJ whole genome shotgun (WGS) entry which is preliminary data.</text>
</comment>
<dbReference type="SUPFAM" id="SSF54427">
    <property type="entry name" value="NTF2-like"/>
    <property type="match status" value="1"/>
</dbReference>
<dbReference type="Pfam" id="PF24125">
    <property type="entry name" value="Cds6_C"/>
    <property type="match status" value="1"/>
</dbReference>
<evidence type="ECO:0000313" key="10">
    <source>
        <dbReference type="EMBL" id="MEN3069283.1"/>
    </source>
</evidence>
<evidence type="ECO:0000256" key="2">
    <source>
        <dbReference type="ARBA" id="ARBA00005992"/>
    </source>
</evidence>
<organism evidence="10 11">
    <name type="scientific">Uliginosibacterium sediminicola</name>
    <dbReference type="NCBI Taxonomy" id="2024550"/>
    <lineage>
        <taxon>Bacteria</taxon>
        <taxon>Pseudomonadati</taxon>
        <taxon>Pseudomonadota</taxon>
        <taxon>Betaproteobacteria</taxon>
        <taxon>Rhodocyclales</taxon>
        <taxon>Zoogloeaceae</taxon>
        <taxon>Uliginosibacterium</taxon>
    </lineage>
</organism>
<feature type="domain" description="L,D-TPase catalytic" evidence="9">
    <location>
        <begin position="138"/>
        <end position="273"/>
    </location>
</feature>
<evidence type="ECO:0000256" key="4">
    <source>
        <dbReference type="ARBA" id="ARBA00022960"/>
    </source>
</evidence>
<keyword evidence="6 7" id="KW-0961">Cell wall biogenesis/degradation</keyword>
<evidence type="ECO:0000256" key="1">
    <source>
        <dbReference type="ARBA" id="ARBA00004752"/>
    </source>
</evidence>
<dbReference type="InterPro" id="IPR038063">
    <property type="entry name" value="Transpep_catalytic_dom"/>
</dbReference>
<dbReference type="Proteomes" id="UP001410394">
    <property type="component" value="Unassembled WGS sequence"/>
</dbReference>
<dbReference type="Gene3D" id="3.10.450.50">
    <property type="match status" value="1"/>
</dbReference>
<dbReference type="RefSeq" id="WP_345920053.1">
    <property type="nucleotide sequence ID" value="NZ_JBDIVE010000006.1"/>
</dbReference>
<feature type="active site" description="Nucleophile" evidence="7">
    <location>
        <position position="248"/>
    </location>
</feature>
<keyword evidence="5 7" id="KW-0573">Peptidoglycan synthesis</keyword>
<dbReference type="InterPro" id="IPR005490">
    <property type="entry name" value="LD_TPept_cat_dom"/>
</dbReference>
<dbReference type="Pfam" id="PF03734">
    <property type="entry name" value="YkuD"/>
    <property type="match status" value="1"/>
</dbReference>
<dbReference type="PANTHER" id="PTHR36699">
    <property type="entry name" value="LD-TRANSPEPTIDASE"/>
    <property type="match status" value="1"/>
</dbReference>
<feature type="chain" id="PRO_5047339388" evidence="8">
    <location>
        <begin position="25"/>
        <end position="399"/>
    </location>
</feature>
<keyword evidence="8" id="KW-0732">Signal</keyword>
<name>A0ABU9Z042_9RHOO</name>
<reference evidence="10 11" key="1">
    <citation type="journal article" date="2018" name="Int. J. Syst. Evol. Microbiol.">
        <title>Uliginosibacterium sediminicola sp. nov., isolated from freshwater sediment.</title>
        <authorList>
            <person name="Hwang W.M."/>
            <person name="Kim S.M."/>
            <person name="Kang K."/>
            <person name="Ahn T.Y."/>
        </authorList>
    </citation>
    <scope>NUCLEOTIDE SEQUENCE [LARGE SCALE GENOMIC DNA]</scope>
    <source>
        <strain evidence="10 11">M1-21</strain>
    </source>
</reference>
<dbReference type="InterPro" id="IPR032710">
    <property type="entry name" value="NTF2-like_dom_sf"/>
</dbReference>
<keyword evidence="11" id="KW-1185">Reference proteome</keyword>